<name>A0ABN9TU94_9DINO</name>
<dbReference type="Proteomes" id="UP001189429">
    <property type="component" value="Unassembled WGS sequence"/>
</dbReference>
<reference evidence="1" key="1">
    <citation type="submission" date="2023-10" db="EMBL/GenBank/DDBJ databases">
        <authorList>
            <person name="Chen Y."/>
            <person name="Shah S."/>
            <person name="Dougan E. K."/>
            <person name="Thang M."/>
            <person name="Chan C."/>
        </authorList>
    </citation>
    <scope>NUCLEOTIDE SEQUENCE [LARGE SCALE GENOMIC DNA]</scope>
</reference>
<evidence type="ECO:0000313" key="1">
    <source>
        <dbReference type="EMBL" id="CAK0849804.1"/>
    </source>
</evidence>
<dbReference type="EMBL" id="CAUYUJ010015094">
    <property type="protein sequence ID" value="CAK0849804.1"/>
    <property type="molecule type" value="Genomic_DNA"/>
</dbReference>
<sequence>MAAAASTSPEPHRDSAPADLSIALDVACPAGHPLLAKAARAGTCDKCGKGVQEGECVADCRRCDWYACTRCTIALRRSPAAAGDGVATPSGSSLACLSGHALAPWTATSRGACDGCQRTVWAGNPLMDCRECDWHCGGSVFRLLLPAATRAGRACVLPARSRATALGLPAGGRVRLLWRHAAGRHDGLGLQAVRLVRVRGGGRRVLLEGRPVGRRA</sequence>
<gene>
    <name evidence="1" type="ORF">PCOR1329_LOCUS42400</name>
</gene>
<evidence type="ECO:0000313" key="2">
    <source>
        <dbReference type="Proteomes" id="UP001189429"/>
    </source>
</evidence>
<comment type="caution">
    <text evidence="1">The sequence shown here is derived from an EMBL/GenBank/DDBJ whole genome shotgun (WGS) entry which is preliminary data.</text>
</comment>
<keyword evidence="2" id="KW-1185">Reference proteome</keyword>
<organism evidence="1 2">
    <name type="scientific">Prorocentrum cordatum</name>
    <dbReference type="NCBI Taxonomy" id="2364126"/>
    <lineage>
        <taxon>Eukaryota</taxon>
        <taxon>Sar</taxon>
        <taxon>Alveolata</taxon>
        <taxon>Dinophyceae</taxon>
        <taxon>Prorocentrales</taxon>
        <taxon>Prorocentraceae</taxon>
        <taxon>Prorocentrum</taxon>
    </lineage>
</organism>
<protein>
    <submittedName>
        <fullName evidence="1">Uncharacterized protein</fullName>
    </submittedName>
</protein>
<proteinExistence type="predicted"/>
<accession>A0ABN9TU94</accession>